<feature type="coiled-coil region" evidence="1">
    <location>
        <begin position="51"/>
        <end position="78"/>
    </location>
</feature>
<proteinExistence type="predicted"/>
<feature type="domain" description="C2" evidence="2">
    <location>
        <begin position="778"/>
        <end position="904"/>
    </location>
</feature>
<dbReference type="AlphaFoldDB" id="G4YJL8"/>
<reference evidence="3 4" key="1">
    <citation type="journal article" date="2006" name="Science">
        <title>Phytophthora genome sequences uncover evolutionary origins and mechanisms of pathogenesis.</title>
        <authorList>
            <person name="Tyler B.M."/>
            <person name="Tripathy S."/>
            <person name="Zhang X."/>
            <person name="Dehal P."/>
            <person name="Jiang R.H."/>
            <person name="Aerts A."/>
            <person name="Arredondo F.D."/>
            <person name="Baxter L."/>
            <person name="Bensasson D."/>
            <person name="Beynon J.L."/>
            <person name="Chapman J."/>
            <person name="Damasceno C.M."/>
            <person name="Dorrance A.E."/>
            <person name="Dou D."/>
            <person name="Dickerman A.W."/>
            <person name="Dubchak I.L."/>
            <person name="Garbelotto M."/>
            <person name="Gijzen M."/>
            <person name="Gordon S.G."/>
            <person name="Govers F."/>
            <person name="Grunwald N.J."/>
            <person name="Huang W."/>
            <person name="Ivors K.L."/>
            <person name="Jones R.W."/>
            <person name="Kamoun S."/>
            <person name="Krampis K."/>
            <person name="Lamour K.H."/>
            <person name="Lee M.K."/>
            <person name="McDonald W.H."/>
            <person name="Medina M."/>
            <person name="Meijer H.J."/>
            <person name="Nordberg E.K."/>
            <person name="Maclean D.J."/>
            <person name="Ospina-Giraldo M.D."/>
            <person name="Morris P.F."/>
            <person name="Phuntumart V."/>
            <person name="Putnam N.H."/>
            <person name="Rash S."/>
            <person name="Rose J.K."/>
            <person name="Sakihama Y."/>
            <person name="Salamov A.A."/>
            <person name="Savidor A."/>
            <person name="Scheuring C.F."/>
            <person name="Smith B.M."/>
            <person name="Sobral B.W."/>
            <person name="Terry A."/>
            <person name="Torto-Alalibo T.A."/>
            <person name="Win J."/>
            <person name="Xu Z."/>
            <person name="Zhang H."/>
            <person name="Grigoriev I.V."/>
            <person name="Rokhsar D.S."/>
            <person name="Boore J.L."/>
        </authorList>
    </citation>
    <scope>NUCLEOTIDE SEQUENCE [LARGE SCALE GENOMIC DNA]</scope>
    <source>
        <strain evidence="3 4">P6497</strain>
    </source>
</reference>
<evidence type="ECO:0000256" key="1">
    <source>
        <dbReference type="SAM" id="Coils"/>
    </source>
</evidence>
<name>G4YJL8_PHYSP</name>
<dbReference type="GeneID" id="20638974"/>
<protein>
    <recommendedName>
        <fullName evidence="2">C2 domain-containing protein</fullName>
    </recommendedName>
</protein>
<dbReference type="RefSeq" id="XP_009517405.1">
    <property type="nucleotide sequence ID" value="XM_009519110.1"/>
</dbReference>
<evidence type="ECO:0000259" key="2">
    <source>
        <dbReference type="PROSITE" id="PS50004"/>
    </source>
</evidence>
<keyword evidence="4" id="KW-1185">Reference proteome</keyword>
<dbReference type="Gene3D" id="2.60.40.150">
    <property type="entry name" value="C2 domain"/>
    <property type="match status" value="1"/>
</dbReference>
<keyword evidence="1" id="KW-0175">Coiled coil</keyword>
<dbReference type="EMBL" id="JH159151">
    <property type="protein sequence ID" value="EGZ30130.1"/>
    <property type="molecule type" value="Genomic_DNA"/>
</dbReference>
<dbReference type="SMR" id="G4YJL8"/>
<dbReference type="KEGG" id="psoj:PHYSODRAFT_258407"/>
<dbReference type="InParanoid" id="G4YJL8"/>
<sequence>MMDAFAEVHIFRWVRMICAHHPQAEFGFLGTKADRVDHDRRKITAIQQDVVYRFKSNIRRMKDRVQRAQQELEDAKFEIQDNNPSAETTELDDQIASCEQMLRKQPVLLSEELIVFSSADMKDESIARGKLKALLMTSGSSVLLPPSYAELLKHAQQCCVRDLHNKSSFQEKVDAAFLSVKEFVKSVTNSSKFVIPKEEMLAALHLLHDTGDIVWFDGVSDVQMLRERLFLDPMLVIEFVRQIVNHKLDANATANGYLKELLLHLHLAYSSGKSKRMTWNSDLIVPVYWNRAPDDAATDAKTFPSEEDKSAGLVEFVRWEYSFEPAIPENLFEKLAVATFSPLLSSERQYAGSNFTDKLKNDFSARVAKEVSDAIGDVDTTTSVLSVSVIALAQGGQRFNVDQLLSDQEHFTQLSIGTDQKYLPADMGWYTNKSQQPTPATDPANAQNAAAASNENALAGQVAHLQQGLDNIALLVGQQLGNMEHLFQQNAEHIDAVANEIQRAQIALITGMENKAKFPSLWTLEYQQPESPGGGGHGPGIIAALKRKVMTTIILKFRSELSGKCYHEPITISVAPELLARYGKYLKRCSLEFQVGLTLLSAATPDFCGKDVLGVITDECKRQLDRSVDFHEVLHRAGVSSDPAAGPQHMENNRMLSPHEILTLLSCLLRVHNESFKIEDIPQLSGLVSGVVVNPTEYIWATRDEILQHGNDIMLAVDYSRRGEAVPQKSIEDKVPDQVQVPPPAVEISPPVPAETQPAVMPPTSPQLGSPKGVLQAMRRRLSSSKSPAPASEVQRFMLKIMGAKGLHVSGKQSPYCICRFDTSNGVKLLQVQTSPHTHGGKNPSWKAQLFEVALPIDAALNATMAFTVKYGNTVGTTQIAQGSASLARLKPGQSSIQEVSLMKKGKPAGTLQFSLEAFA</sequence>
<dbReference type="PROSITE" id="PS50004">
    <property type="entry name" value="C2"/>
    <property type="match status" value="1"/>
</dbReference>
<dbReference type="InterPro" id="IPR000008">
    <property type="entry name" value="C2_dom"/>
</dbReference>
<organism evidence="3 4">
    <name type="scientific">Phytophthora sojae (strain P6497)</name>
    <name type="common">Soybean stem and root rot agent</name>
    <name type="synonym">Phytophthora megasperma f. sp. glycines</name>
    <dbReference type="NCBI Taxonomy" id="1094619"/>
    <lineage>
        <taxon>Eukaryota</taxon>
        <taxon>Sar</taxon>
        <taxon>Stramenopiles</taxon>
        <taxon>Oomycota</taxon>
        <taxon>Peronosporomycetes</taxon>
        <taxon>Peronosporales</taxon>
        <taxon>Peronosporaceae</taxon>
        <taxon>Phytophthora</taxon>
    </lineage>
</organism>
<accession>G4YJL8</accession>
<dbReference type="Proteomes" id="UP000002640">
    <property type="component" value="Unassembled WGS sequence"/>
</dbReference>
<evidence type="ECO:0000313" key="3">
    <source>
        <dbReference type="EMBL" id="EGZ30130.1"/>
    </source>
</evidence>
<dbReference type="SUPFAM" id="SSF49562">
    <property type="entry name" value="C2 domain (Calcium/lipid-binding domain, CaLB)"/>
    <property type="match status" value="1"/>
</dbReference>
<dbReference type="InterPro" id="IPR035892">
    <property type="entry name" value="C2_domain_sf"/>
</dbReference>
<gene>
    <name evidence="3" type="ORF">PHYSODRAFT_258407</name>
</gene>
<evidence type="ECO:0000313" key="4">
    <source>
        <dbReference type="Proteomes" id="UP000002640"/>
    </source>
</evidence>